<feature type="region of interest" description="Disordered" evidence="1">
    <location>
        <begin position="205"/>
        <end position="226"/>
    </location>
</feature>
<organism evidence="2 3">
    <name type="scientific">Stylosanthes scabra</name>
    <dbReference type="NCBI Taxonomy" id="79078"/>
    <lineage>
        <taxon>Eukaryota</taxon>
        <taxon>Viridiplantae</taxon>
        <taxon>Streptophyta</taxon>
        <taxon>Embryophyta</taxon>
        <taxon>Tracheophyta</taxon>
        <taxon>Spermatophyta</taxon>
        <taxon>Magnoliopsida</taxon>
        <taxon>eudicotyledons</taxon>
        <taxon>Gunneridae</taxon>
        <taxon>Pentapetalae</taxon>
        <taxon>rosids</taxon>
        <taxon>fabids</taxon>
        <taxon>Fabales</taxon>
        <taxon>Fabaceae</taxon>
        <taxon>Papilionoideae</taxon>
        <taxon>50 kb inversion clade</taxon>
        <taxon>dalbergioids sensu lato</taxon>
        <taxon>Dalbergieae</taxon>
        <taxon>Pterocarpus clade</taxon>
        <taxon>Stylosanthes</taxon>
    </lineage>
</organism>
<accession>A0ABU6YLS5</accession>
<gene>
    <name evidence="2" type="ORF">PIB30_063621</name>
</gene>
<feature type="compositionally biased region" description="Polar residues" evidence="1">
    <location>
        <begin position="27"/>
        <end position="36"/>
    </location>
</feature>
<dbReference type="Proteomes" id="UP001341840">
    <property type="component" value="Unassembled WGS sequence"/>
</dbReference>
<evidence type="ECO:0000313" key="2">
    <source>
        <dbReference type="EMBL" id="MED6210386.1"/>
    </source>
</evidence>
<evidence type="ECO:0000313" key="3">
    <source>
        <dbReference type="Proteomes" id="UP001341840"/>
    </source>
</evidence>
<name>A0ABU6YLS5_9FABA</name>
<protein>
    <submittedName>
        <fullName evidence="2">Uncharacterized protein</fullName>
    </submittedName>
</protein>
<sequence length="226" mass="24763">MVGIAEDVIVKVGGLSIPTDFHVIRTPRNNNRSNPQPTWPPIYQEESEEESVMTAKPKETSNRAVTPKLKKDQKTPIPARRSKQKKEDTKAVKKKKKPEKGRKERKIELNCTGFKNLLGKLKKIKNAIIKDGGIGVHLFEDNSKWKKTETTPLGVYTSAVPKGKGKTYGPPIRASPRLAALRAQSVANPQPETLVVPAVIAPTLSLPPKKRPIQKAAGEGTSKATA</sequence>
<evidence type="ECO:0000256" key="1">
    <source>
        <dbReference type="SAM" id="MobiDB-lite"/>
    </source>
</evidence>
<feature type="region of interest" description="Disordered" evidence="1">
    <location>
        <begin position="24"/>
        <end position="104"/>
    </location>
</feature>
<dbReference type="EMBL" id="JASCZI010242263">
    <property type="protein sequence ID" value="MED6210386.1"/>
    <property type="molecule type" value="Genomic_DNA"/>
</dbReference>
<keyword evidence="3" id="KW-1185">Reference proteome</keyword>
<proteinExistence type="predicted"/>
<comment type="caution">
    <text evidence="2">The sequence shown here is derived from an EMBL/GenBank/DDBJ whole genome shotgun (WGS) entry which is preliminary data.</text>
</comment>
<reference evidence="2 3" key="1">
    <citation type="journal article" date="2023" name="Plants (Basel)">
        <title>Bridging the Gap: Combining Genomics and Transcriptomics Approaches to Understand Stylosanthes scabra, an Orphan Legume from the Brazilian Caatinga.</title>
        <authorList>
            <person name="Ferreira-Neto J.R.C."/>
            <person name="da Silva M.D."/>
            <person name="Binneck E."/>
            <person name="de Melo N.F."/>
            <person name="da Silva R.H."/>
            <person name="de Melo A.L.T.M."/>
            <person name="Pandolfi V."/>
            <person name="Bustamante F.O."/>
            <person name="Brasileiro-Vidal A.C."/>
            <person name="Benko-Iseppon A.M."/>
        </authorList>
    </citation>
    <scope>NUCLEOTIDE SEQUENCE [LARGE SCALE GENOMIC DNA]</scope>
    <source>
        <tissue evidence="2">Leaves</tissue>
    </source>
</reference>